<proteinExistence type="predicted"/>
<gene>
    <name evidence="1" type="ORF">ZT1E4_G5976</name>
</gene>
<dbReference type="Proteomes" id="UP000245764">
    <property type="component" value="Chromosome 5"/>
</dbReference>
<evidence type="ECO:0000313" key="1">
    <source>
        <dbReference type="EMBL" id="SMR52701.1"/>
    </source>
</evidence>
<evidence type="ECO:0000313" key="2">
    <source>
        <dbReference type="Proteomes" id="UP000245764"/>
    </source>
</evidence>
<protein>
    <submittedName>
        <fullName evidence="1">Uncharacterized protein</fullName>
    </submittedName>
</protein>
<dbReference type="AlphaFoldDB" id="A0A2H1GGM5"/>
<sequence>MTLVIWRQSKPNERRKPGLRELYEKIAAKSAKKLGRTIAEIRAISHPTTKKDDKWVRIQHHMTMNWFYKSTDTASSDGICLLHTEWKARALFHSSAQNVGSNPHTWYLAPPDENSRKRLTYKANEGYANIDCSTL</sequence>
<organism evidence="1 2">
    <name type="scientific">Zymoseptoria tritici ST99CH_1E4</name>
    <dbReference type="NCBI Taxonomy" id="1276532"/>
    <lineage>
        <taxon>Eukaryota</taxon>
        <taxon>Fungi</taxon>
        <taxon>Dikarya</taxon>
        <taxon>Ascomycota</taxon>
        <taxon>Pezizomycotina</taxon>
        <taxon>Dothideomycetes</taxon>
        <taxon>Dothideomycetidae</taxon>
        <taxon>Mycosphaerellales</taxon>
        <taxon>Mycosphaerellaceae</taxon>
        <taxon>Zymoseptoria</taxon>
    </lineage>
</organism>
<name>A0A2H1GGM5_ZYMTR</name>
<reference evidence="2" key="1">
    <citation type="submission" date="2017-05" db="EMBL/GenBank/DDBJ databases">
        <authorList>
            <person name="Song R."/>
            <person name="Chenine A.L."/>
            <person name="Ruprecht R.M."/>
        </authorList>
    </citation>
    <scope>NUCLEOTIDE SEQUENCE [LARGE SCALE GENOMIC DNA]</scope>
</reference>
<accession>A0A2H1GGM5</accession>
<dbReference type="EMBL" id="LT854257">
    <property type="protein sequence ID" value="SMR52701.1"/>
    <property type="molecule type" value="Genomic_DNA"/>
</dbReference>